<keyword evidence="2" id="KW-1185">Reference proteome</keyword>
<gene>
    <name evidence="1" type="ORF">G2W53_044023</name>
</gene>
<dbReference type="Proteomes" id="UP000634136">
    <property type="component" value="Unassembled WGS sequence"/>
</dbReference>
<protein>
    <submittedName>
        <fullName evidence="1">Uncharacterized protein</fullName>
    </submittedName>
</protein>
<comment type="caution">
    <text evidence="1">The sequence shown here is derived from an EMBL/GenBank/DDBJ whole genome shotgun (WGS) entry which is preliminary data.</text>
</comment>
<organism evidence="1 2">
    <name type="scientific">Senna tora</name>
    <dbReference type="NCBI Taxonomy" id="362788"/>
    <lineage>
        <taxon>Eukaryota</taxon>
        <taxon>Viridiplantae</taxon>
        <taxon>Streptophyta</taxon>
        <taxon>Embryophyta</taxon>
        <taxon>Tracheophyta</taxon>
        <taxon>Spermatophyta</taxon>
        <taxon>Magnoliopsida</taxon>
        <taxon>eudicotyledons</taxon>
        <taxon>Gunneridae</taxon>
        <taxon>Pentapetalae</taxon>
        <taxon>rosids</taxon>
        <taxon>fabids</taxon>
        <taxon>Fabales</taxon>
        <taxon>Fabaceae</taxon>
        <taxon>Caesalpinioideae</taxon>
        <taxon>Cassia clade</taxon>
        <taxon>Senna</taxon>
    </lineage>
</organism>
<evidence type="ECO:0000313" key="2">
    <source>
        <dbReference type="Proteomes" id="UP000634136"/>
    </source>
</evidence>
<proteinExistence type="predicted"/>
<accession>A0A834SJS0</accession>
<reference evidence="1" key="1">
    <citation type="submission" date="2020-09" db="EMBL/GenBank/DDBJ databases">
        <title>Genome-Enabled Discovery of Anthraquinone Biosynthesis in Senna tora.</title>
        <authorList>
            <person name="Kang S.-H."/>
            <person name="Pandey R.P."/>
            <person name="Lee C.-M."/>
            <person name="Sim J.-S."/>
            <person name="Jeong J.-T."/>
            <person name="Choi B.-S."/>
            <person name="Jung M."/>
            <person name="Ginzburg D."/>
            <person name="Zhao K."/>
            <person name="Won S.Y."/>
            <person name="Oh T.-J."/>
            <person name="Yu Y."/>
            <person name="Kim N.-H."/>
            <person name="Lee O.R."/>
            <person name="Lee T.-H."/>
            <person name="Bashyal P."/>
            <person name="Kim T.-S."/>
            <person name="Lee W.-H."/>
            <person name="Kawkins C."/>
            <person name="Kim C.-K."/>
            <person name="Kim J.S."/>
            <person name="Ahn B.O."/>
            <person name="Rhee S.Y."/>
            <person name="Sohng J.K."/>
        </authorList>
    </citation>
    <scope>NUCLEOTIDE SEQUENCE</scope>
    <source>
        <tissue evidence="1">Leaf</tissue>
    </source>
</reference>
<dbReference type="AlphaFoldDB" id="A0A834SJS0"/>
<evidence type="ECO:0000313" key="1">
    <source>
        <dbReference type="EMBL" id="KAF7804912.1"/>
    </source>
</evidence>
<name>A0A834SJS0_9FABA</name>
<dbReference type="EMBL" id="JAAIUW010000013">
    <property type="protein sequence ID" value="KAF7804912.1"/>
    <property type="molecule type" value="Genomic_DNA"/>
</dbReference>
<sequence>MGYGLWAMREEWNGEKEVWFVRKIDSFDPYGKLRSFNFIAGTTQTR</sequence>